<keyword evidence="2" id="KW-0472">Membrane</keyword>
<dbReference type="Pfam" id="PF25800">
    <property type="entry name" value="FimV_N"/>
    <property type="match status" value="1"/>
</dbReference>
<evidence type="ECO:0000313" key="5">
    <source>
        <dbReference type="Proteomes" id="UP000285123"/>
    </source>
</evidence>
<feature type="compositionally biased region" description="Acidic residues" evidence="1">
    <location>
        <begin position="451"/>
        <end position="460"/>
    </location>
</feature>
<dbReference type="InterPro" id="IPR057840">
    <property type="entry name" value="FimV_N"/>
</dbReference>
<dbReference type="NCBIfam" id="TIGR03505">
    <property type="entry name" value="FimV_core"/>
    <property type="match status" value="1"/>
</dbReference>
<accession>A0A423PDE8</accession>
<feature type="compositionally biased region" description="Polar residues" evidence="1">
    <location>
        <begin position="379"/>
        <end position="393"/>
    </location>
</feature>
<feature type="non-terminal residue" evidence="4">
    <location>
        <position position="725"/>
    </location>
</feature>
<feature type="compositionally biased region" description="Low complexity" evidence="1">
    <location>
        <begin position="134"/>
        <end position="149"/>
    </location>
</feature>
<feature type="region of interest" description="Disordered" evidence="1">
    <location>
        <begin position="645"/>
        <end position="725"/>
    </location>
</feature>
<keyword evidence="2" id="KW-0812">Transmembrane</keyword>
<keyword evidence="2" id="KW-1133">Transmembrane helix</keyword>
<feature type="region of interest" description="Disordered" evidence="1">
    <location>
        <begin position="134"/>
        <end position="182"/>
    </location>
</feature>
<name>A0A423PDE8_9GAMM</name>
<dbReference type="Proteomes" id="UP000285123">
    <property type="component" value="Unassembled WGS sequence"/>
</dbReference>
<gene>
    <name evidence="4" type="ORF">SAHL_17400</name>
</gene>
<dbReference type="InterPro" id="IPR020012">
    <property type="entry name" value="LysM_FimV"/>
</dbReference>
<feature type="compositionally biased region" description="Low complexity" evidence="1">
    <location>
        <begin position="256"/>
        <end position="265"/>
    </location>
</feature>
<feature type="domain" description="FimV N-terminal" evidence="3">
    <location>
        <begin position="26"/>
        <end position="133"/>
    </location>
</feature>
<feature type="compositionally biased region" description="Low complexity" evidence="1">
    <location>
        <begin position="651"/>
        <end position="663"/>
    </location>
</feature>
<protein>
    <recommendedName>
        <fullName evidence="3">FimV N-terminal domain-containing protein</fullName>
    </recommendedName>
</protein>
<comment type="caution">
    <text evidence="4">The sequence shown here is derived from an EMBL/GenBank/DDBJ whole genome shotgun (WGS) entry which is preliminary data.</text>
</comment>
<feature type="compositionally biased region" description="Basic and acidic residues" evidence="1">
    <location>
        <begin position="665"/>
        <end position="675"/>
    </location>
</feature>
<evidence type="ECO:0000256" key="2">
    <source>
        <dbReference type="SAM" id="Phobius"/>
    </source>
</evidence>
<reference evidence="4 5" key="1">
    <citation type="submission" date="2013-10" db="EMBL/GenBank/DDBJ databases">
        <title>Salinisphaera halophila YIM 95161 Genome Sequencing.</title>
        <authorList>
            <person name="Lai Q."/>
            <person name="Li C."/>
            <person name="Shao Z."/>
        </authorList>
    </citation>
    <scope>NUCLEOTIDE SEQUENCE [LARGE SCALE GENOMIC DNA]</scope>
    <source>
        <strain evidence="4 5">YIM 95161</strain>
    </source>
</reference>
<evidence type="ECO:0000256" key="1">
    <source>
        <dbReference type="SAM" id="MobiDB-lite"/>
    </source>
</evidence>
<feature type="region of interest" description="Disordered" evidence="1">
    <location>
        <begin position="241"/>
        <end position="315"/>
    </location>
</feature>
<sequence length="725" mass="74272">MPTIRRFGAGLAVLLCLGHAGAAFALGFGDLRLESALNEPLDARVALTALSADEADTLSVRVAPPAMFERFGIERTALADDIRIDVTATGSGQAQARLTTRAPVREPFVRVLLEARTDGGRALREYTVLLDPPGRAPAAAGRSAPPNRRAPARREARTPVESVSDPTTAAGRDTAESYGPIRSGDTLFSIAARLRYPDVTREQMQVALYRENPQAFGKSMNVLRRGATLSVPGRAEVAAIDASAARSTIRTERPSSEPAPTAAAENGDTPAAAEDAAPSSNRARLRLQPPSVEGSAADGSTDEPRAAGEGASGFGRLSVPAFADAADTGSRLSLDTGTGRAASDTVDRPAGNGSDTVRAEPEGDDETGSRAPMTVDASDPQNGDVTGGTTAVDSNADRPQAIDTEASGPESETAGAASSAGDDAGPAVAGAGSAANSGDSDAREADAASETADESGADGDENSRPIADAGERDVAAAGEGGGLFSIRNLLLLALLAALVGLLIAWQRRRQYRPVALDFGGDDADYETHAATAGSTQTTAGEPPPAARAATPAASSVPNTGAALDDADRQMEIGLFDEARATLDEALARAPDDAALQDKRIELEYLAGDANAFGDTITRFQSALAGSGVRWAGVAAMGRVLRPDDPRFASGRAAEPARPAAPAPVQERDPADHDATDAPPSVVPAPYDSAATDHDRASAPDAVTGGDAPVRTDREPDIELSSAYDP</sequence>
<evidence type="ECO:0000313" key="4">
    <source>
        <dbReference type="EMBL" id="ROO22394.1"/>
    </source>
</evidence>
<feature type="transmembrane region" description="Helical" evidence="2">
    <location>
        <begin position="489"/>
        <end position="505"/>
    </location>
</feature>
<organism evidence="4 5">
    <name type="scientific">Salinisphaera orenii YIM 95161</name>
    <dbReference type="NCBI Taxonomy" id="1051139"/>
    <lineage>
        <taxon>Bacteria</taxon>
        <taxon>Pseudomonadati</taxon>
        <taxon>Pseudomonadota</taxon>
        <taxon>Gammaproteobacteria</taxon>
        <taxon>Salinisphaerales</taxon>
        <taxon>Salinisphaeraceae</taxon>
        <taxon>Salinisphaera</taxon>
    </lineage>
</organism>
<feature type="compositionally biased region" description="Low complexity" evidence="1">
    <location>
        <begin position="406"/>
        <end position="439"/>
    </location>
</feature>
<evidence type="ECO:0000259" key="3">
    <source>
        <dbReference type="Pfam" id="PF25800"/>
    </source>
</evidence>
<dbReference type="AlphaFoldDB" id="A0A423PDE8"/>
<feature type="region of interest" description="Disordered" evidence="1">
    <location>
        <begin position="530"/>
        <end position="560"/>
    </location>
</feature>
<dbReference type="RefSeq" id="WP_221178026.1">
    <property type="nucleotide sequence ID" value="NZ_AYKF01000148.1"/>
</dbReference>
<proteinExistence type="predicted"/>
<feature type="compositionally biased region" description="Low complexity" evidence="1">
    <location>
        <begin position="530"/>
        <end position="553"/>
    </location>
</feature>
<feature type="region of interest" description="Disordered" evidence="1">
    <location>
        <begin position="329"/>
        <end position="466"/>
    </location>
</feature>
<dbReference type="EMBL" id="AYKF01000148">
    <property type="protein sequence ID" value="ROO22394.1"/>
    <property type="molecule type" value="Genomic_DNA"/>
</dbReference>